<dbReference type="EMBL" id="OD565067">
    <property type="protein sequence ID" value="CAD7440732.1"/>
    <property type="molecule type" value="Genomic_DNA"/>
</dbReference>
<protein>
    <submittedName>
        <fullName evidence="2">Uncharacterized protein</fullName>
    </submittedName>
</protein>
<name>A0A7R9HYG7_9NEOP</name>
<accession>A0A7R9HYG7</accession>
<sequence length="82" mass="8946">MVPAGNRARDPLDSKPGMESTETTSLNRVNTCTTYISIRRKNNSVCSPPAKSASLRPSGDHAAMRGNHVETGRLNTYLEDEI</sequence>
<organism evidence="2">
    <name type="scientific">Timema bartmani</name>
    <dbReference type="NCBI Taxonomy" id="61472"/>
    <lineage>
        <taxon>Eukaryota</taxon>
        <taxon>Metazoa</taxon>
        <taxon>Ecdysozoa</taxon>
        <taxon>Arthropoda</taxon>
        <taxon>Hexapoda</taxon>
        <taxon>Insecta</taxon>
        <taxon>Pterygota</taxon>
        <taxon>Neoptera</taxon>
        <taxon>Polyneoptera</taxon>
        <taxon>Phasmatodea</taxon>
        <taxon>Timematodea</taxon>
        <taxon>Timematoidea</taxon>
        <taxon>Timematidae</taxon>
        <taxon>Timema</taxon>
    </lineage>
</organism>
<feature type="region of interest" description="Disordered" evidence="1">
    <location>
        <begin position="44"/>
        <end position="68"/>
    </location>
</feature>
<dbReference type="AlphaFoldDB" id="A0A7R9HYG7"/>
<gene>
    <name evidence="2" type="ORF">TBIB3V08_LOCUS3223</name>
</gene>
<reference evidence="2" key="1">
    <citation type="submission" date="2020-11" db="EMBL/GenBank/DDBJ databases">
        <authorList>
            <person name="Tran Van P."/>
        </authorList>
    </citation>
    <scope>NUCLEOTIDE SEQUENCE</scope>
</reference>
<feature type="compositionally biased region" description="Basic and acidic residues" evidence="1">
    <location>
        <begin position="58"/>
        <end position="68"/>
    </location>
</feature>
<feature type="region of interest" description="Disordered" evidence="1">
    <location>
        <begin position="1"/>
        <end position="26"/>
    </location>
</feature>
<evidence type="ECO:0000256" key="1">
    <source>
        <dbReference type="SAM" id="MobiDB-lite"/>
    </source>
</evidence>
<evidence type="ECO:0000313" key="2">
    <source>
        <dbReference type="EMBL" id="CAD7440732.1"/>
    </source>
</evidence>
<proteinExistence type="predicted"/>